<keyword evidence="6" id="KW-1185">Reference proteome</keyword>
<sequence>MKKLILIFCILTNLTAFAQRAVPELWGHRVHDEAHILSQTTVDNLEVMLQAHEDSTTNQIAVLIIPSLNGDVLEEYSLRVAHDVWKLGSKNNDNGVLLLIAVDDRKMRIEVGYGLEGVLTDAVTSRIIRNEIAPRFRDHQYDSGVTSGVQAIVTAIKNEYSAVDNASEEDTLQVEMNWKERLLIGAFIFGILGIFTALGLFVQGCMGWFLYAFLIPFYAVFPMVVFGVTGGIVVLGIYAIGFPIVKILMSKTEWGKRMATKMNNTNRSGGSGWSSASGWGSGSSGRSSGGFSGGGGSFGGGGSSGSW</sequence>
<organism evidence="5 6">
    <name type="scientific">Ohtaekwangia koreensis</name>
    <dbReference type="NCBI Taxonomy" id="688867"/>
    <lineage>
        <taxon>Bacteria</taxon>
        <taxon>Pseudomonadati</taxon>
        <taxon>Bacteroidota</taxon>
        <taxon>Cytophagia</taxon>
        <taxon>Cytophagales</taxon>
        <taxon>Fulvivirgaceae</taxon>
        <taxon>Ohtaekwangia</taxon>
    </lineage>
</organism>
<feature type="domain" description="TPM" evidence="4">
    <location>
        <begin position="30"/>
        <end position="154"/>
    </location>
</feature>
<evidence type="ECO:0000313" key="5">
    <source>
        <dbReference type="EMBL" id="SKC74798.1"/>
    </source>
</evidence>
<feature type="signal peptide" evidence="3">
    <location>
        <begin position="1"/>
        <end position="18"/>
    </location>
</feature>
<evidence type="ECO:0000256" key="1">
    <source>
        <dbReference type="SAM" id="MobiDB-lite"/>
    </source>
</evidence>
<dbReference type="RefSeq" id="WP_079687687.1">
    <property type="nucleotide sequence ID" value="NZ_FUZU01000002.1"/>
</dbReference>
<evidence type="ECO:0000313" key="6">
    <source>
        <dbReference type="Proteomes" id="UP000190961"/>
    </source>
</evidence>
<evidence type="ECO:0000256" key="2">
    <source>
        <dbReference type="SAM" id="Phobius"/>
    </source>
</evidence>
<feature type="region of interest" description="Disordered" evidence="1">
    <location>
        <begin position="261"/>
        <end position="307"/>
    </location>
</feature>
<keyword evidence="2" id="KW-0812">Transmembrane</keyword>
<keyword evidence="2" id="KW-0472">Membrane</keyword>
<evidence type="ECO:0000259" key="4">
    <source>
        <dbReference type="Pfam" id="PF04536"/>
    </source>
</evidence>
<dbReference type="Proteomes" id="UP000190961">
    <property type="component" value="Unassembled WGS sequence"/>
</dbReference>
<feature type="transmembrane region" description="Helical" evidence="2">
    <location>
        <begin position="182"/>
        <end position="201"/>
    </location>
</feature>
<keyword evidence="2" id="KW-1133">Transmembrane helix</keyword>
<evidence type="ECO:0000256" key="3">
    <source>
        <dbReference type="SAM" id="SignalP"/>
    </source>
</evidence>
<accession>A0A1T5LHH6</accession>
<protein>
    <recommendedName>
        <fullName evidence="4">TPM domain-containing protein</fullName>
    </recommendedName>
</protein>
<dbReference type="OrthoDB" id="9810918at2"/>
<feature type="compositionally biased region" description="Gly residues" evidence="1">
    <location>
        <begin position="279"/>
        <end position="307"/>
    </location>
</feature>
<reference evidence="5 6" key="1">
    <citation type="submission" date="2017-02" db="EMBL/GenBank/DDBJ databases">
        <authorList>
            <person name="Peterson S.W."/>
        </authorList>
    </citation>
    <scope>NUCLEOTIDE SEQUENCE [LARGE SCALE GENOMIC DNA]</scope>
    <source>
        <strain evidence="5 6">DSM 25262</strain>
    </source>
</reference>
<dbReference type="Pfam" id="PF04536">
    <property type="entry name" value="TPM_phosphatase"/>
    <property type="match status" value="1"/>
</dbReference>
<dbReference type="InterPro" id="IPR007621">
    <property type="entry name" value="TPM_dom"/>
</dbReference>
<keyword evidence="3" id="KW-0732">Signal</keyword>
<gene>
    <name evidence="5" type="ORF">SAMN05660236_3134</name>
</gene>
<dbReference type="PANTHER" id="PTHR30373:SF2">
    <property type="entry name" value="UPF0603 PROTEIN YGCG"/>
    <property type="match status" value="1"/>
</dbReference>
<dbReference type="STRING" id="688867.SAMN05660236_3134"/>
<feature type="chain" id="PRO_5012911097" description="TPM domain-containing protein" evidence="3">
    <location>
        <begin position="19"/>
        <end position="307"/>
    </location>
</feature>
<name>A0A1T5LHH6_9BACT</name>
<proteinExistence type="predicted"/>
<dbReference type="PANTHER" id="PTHR30373">
    <property type="entry name" value="UPF0603 PROTEIN YGCG"/>
    <property type="match status" value="1"/>
</dbReference>
<dbReference type="Gene3D" id="3.10.310.50">
    <property type="match status" value="1"/>
</dbReference>
<dbReference type="EMBL" id="FUZU01000002">
    <property type="protein sequence ID" value="SKC74798.1"/>
    <property type="molecule type" value="Genomic_DNA"/>
</dbReference>
<dbReference type="AlphaFoldDB" id="A0A1T5LHH6"/>